<sequence>MSREPLILVGGGGHCKSVIEVVEASGQFSIAGIVDVSEKIGTEVSGYKVIAGDADLDLLVGSYRYFLVTVGQVRSGAVRSRLFHLIKSRGGILPTLIAPTAYVSGRATLGEGSVVHHHAFVNAGAQIGVNCIINTSALVEHDARIGDHCHIATAAVINGDCSVADHCFVGSHAVVAHGITVASSCLIGAGAVVLTHTEANTLYAGNPAVFKKKIQ</sequence>
<dbReference type="EMBL" id="BAABHB010000005">
    <property type="protein sequence ID" value="GAA4408770.1"/>
    <property type="molecule type" value="Genomic_DNA"/>
</dbReference>
<comment type="caution">
    <text evidence="4">The sequence shown here is derived from an EMBL/GenBank/DDBJ whole genome shotgun (WGS) entry which is preliminary data.</text>
</comment>
<dbReference type="Proteomes" id="UP001500936">
    <property type="component" value="Unassembled WGS sequence"/>
</dbReference>
<gene>
    <name evidence="4" type="ORF">GCM10023187_31160</name>
</gene>
<feature type="domain" description="PglD N-terminal" evidence="2">
    <location>
        <begin position="6"/>
        <end position="73"/>
    </location>
</feature>
<dbReference type="InterPro" id="IPR011004">
    <property type="entry name" value="Trimer_LpxA-like_sf"/>
</dbReference>
<dbReference type="InterPro" id="IPR041561">
    <property type="entry name" value="PglD_N"/>
</dbReference>
<dbReference type="NCBIfam" id="TIGR03570">
    <property type="entry name" value="NeuD_NnaD"/>
    <property type="match status" value="1"/>
</dbReference>
<evidence type="ECO:0000259" key="3">
    <source>
        <dbReference type="Pfam" id="PF25087"/>
    </source>
</evidence>
<dbReference type="SUPFAM" id="SSF51161">
    <property type="entry name" value="Trimeric LpxA-like enzymes"/>
    <property type="match status" value="1"/>
</dbReference>
<dbReference type="InterPro" id="IPR020019">
    <property type="entry name" value="AcTrfase_PglD-like"/>
</dbReference>
<evidence type="ECO:0000256" key="1">
    <source>
        <dbReference type="ARBA" id="ARBA00007274"/>
    </source>
</evidence>
<dbReference type="Gene3D" id="3.40.50.20">
    <property type="match status" value="1"/>
</dbReference>
<dbReference type="InterPro" id="IPR050179">
    <property type="entry name" value="Trans_hexapeptide_repeat"/>
</dbReference>
<dbReference type="PANTHER" id="PTHR43300">
    <property type="entry name" value="ACETYLTRANSFERASE"/>
    <property type="match status" value="1"/>
</dbReference>
<name>A0ABP8KL13_9BACT</name>
<dbReference type="Pfam" id="PF25087">
    <property type="entry name" value="GMPPB_C"/>
    <property type="match status" value="1"/>
</dbReference>
<dbReference type="CDD" id="cd03360">
    <property type="entry name" value="LbH_AT_putative"/>
    <property type="match status" value="1"/>
</dbReference>
<organism evidence="4 5">
    <name type="scientific">Nibrella viscosa</name>
    <dbReference type="NCBI Taxonomy" id="1084524"/>
    <lineage>
        <taxon>Bacteria</taxon>
        <taxon>Pseudomonadati</taxon>
        <taxon>Bacteroidota</taxon>
        <taxon>Cytophagia</taxon>
        <taxon>Cytophagales</taxon>
        <taxon>Spirosomataceae</taxon>
        <taxon>Nibrella</taxon>
    </lineage>
</organism>
<dbReference type="Pfam" id="PF17836">
    <property type="entry name" value="PglD_N"/>
    <property type="match status" value="1"/>
</dbReference>
<evidence type="ECO:0000259" key="2">
    <source>
        <dbReference type="Pfam" id="PF17836"/>
    </source>
</evidence>
<evidence type="ECO:0000313" key="4">
    <source>
        <dbReference type="EMBL" id="GAA4408770.1"/>
    </source>
</evidence>
<comment type="similarity">
    <text evidence="1">Belongs to the transferase hexapeptide repeat family.</text>
</comment>
<feature type="domain" description="Mannose-1-phosphate guanyltransferase C-terminal" evidence="3">
    <location>
        <begin position="99"/>
        <end position="199"/>
    </location>
</feature>
<dbReference type="InterPro" id="IPR056729">
    <property type="entry name" value="GMPPB_C"/>
</dbReference>
<dbReference type="PANTHER" id="PTHR43300:SF7">
    <property type="entry name" value="UDP-N-ACETYLBACILLOSAMINE N-ACETYLTRANSFERASE"/>
    <property type="match status" value="1"/>
</dbReference>
<keyword evidence="5" id="KW-1185">Reference proteome</keyword>
<evidence type="ECO:0000313" key="5">
    <source>
        <dbReference type="Proteomes" id="UP001500936"/>
    </source>
</evidence>
<proteinExistence type="inferred from homology"/>
<dbReference type="RefSeq" id="WP_345268710.1">
    <property type="nucleotide sequence ID" value="NZ_BAABHB010000005.1"/>
</dbReference>
<protein>
    <submittedName>
        <fullName evidence="4">Acetyltransferase</fullName>
    </submittedName>
</protein>
<reference evidence="5" key="1">
    <citation type="journal article" date="2019" name="Int. J. Syst. Evol. Microbiol.">
        <title>The Global Catalogue of Microorganisms (GCM) 10K type strain sequencing project: providing services to taxonomists for standard genome sequencing and annotation.</title>
        <authorList>
            <consortium name="The Broad Institute Genomics Platform"/>
            <consortium name="The Broad Institute Genome Sequencing Center for Infectious Disease"/>
            <person name="Wu L."/>
            <person name="Ma J."/>
        </authorList>
    </citation>
    <scope>NUCLEOTIDE SEQUENCE [LARGE SCALE GENOMIC DNA]</scope>
    <source>
        <strain evidence="5">JCM 17925</strain>
    </source>
</reference>
<dbReference type="Gene3D" id="2.160.10.10">
    <property type="entry name" value="Hexapeptide repeat proteins"/>
    <property type="match status" value="1"/>
</dbReference>
<accession>A0ABP8KL13</accession>